<organism evidence="2 3">
    <name type="scientific">Vreelandella titanicae</name>
    <dbReference type="NCBI Taxonomy" id="664683"/>
    <lineage>
        <taxon>Bacteria</taxon>
        <taxon>Pseudomonadati</taxon>
        <taxon>Pseudomonadota</taxon>
        <taxon>Gammaproteobacteria</taxon>
        <taxon>Oceanospirillales</taxon>
        <taxon>Halomonadaceae</taxon>
        <taxon>Vreelandella</taxon>
    </lineage>
</organism>
<accession>A0AAP9SZX7</accession>
<dbReference type="RefSeq" id="WP_174788164.1">
    <property type="nucleotide sequence ID" value="NZ_CP054580.1"/>
</dbReference>
<sequence>MLTPPELEDPRQYDYEYGDQEEMIYKKNALNAYHYNFYNALKVIVGELNVEFQFVADSRLDITNKSGQVATALQQVNTAKQSVDQSKNHIDQQKQAIDTTAGQVSQNAQQVATDRGVVADDKLAAADSASVASSSAGAALTAKQQAEALYGDLDAVNTAKTQSQQAAQTATQQAGLAESAATTATEQAGIATQAAQDVNVDIDGKLADYVPRTGADLGSADLKARLTHNSNYFYIGSFNSATYGEGQLKIWWNHNAGQLDMGGAELRNVSVRNADVTGRKPVTNMDLVGPSGTDVAGSVFALQADGRVPTIRDDANLSRASGFYYGHGAANTPDGNGHFFWSSYTSDYNKYLFIRQNTANRAWIGGNHNGVWSTPAEIWTTENLNLSAITTDLYVDKARPWLTLKSTTTGDSGVDQAAGITIGEAVGASLHMTYTGDGRGHIGMGTVDVNTALPANEAMELYYQNRDVTFFGDINLPESVTLKGDVSGLKVTNATYGEIVIGNRNANHTHYSSSTGSHYFYGVVRSQEGFNGDGSSVTNVNAVQLNGQSRSVNDDANTVAGRDSAGDIRARLFRSTYTSTNSNVAVIYTAKEADGTDFMRPSTPAQVRAALDVDVPTGANSNGRYYLYPDGRLVMQCGVKSFTQDPSSYRYLLCKVTLPYTPLGSAEHYVTATPSSDASDYSSGASPLDVAPPLAKPGRVSSGTVVEVRVANISKSNHSSGATAKASILVESRWK</sequence>
<dbReference type="Proteomes" id="UP000509761">
    <property type="component" value="Chromosome"/>
</dbReference>
<evidence type="ECO:0000313" key="3">
    <source>
        <dbReference type="Proteomes" id="UP000509761"/>
    </source>
</evidence>
<name>A0AAP9SZX7_9GAMM</name>
<feature type="compositionally biased region" description="Low complexity" evidence="1">
    <location>
        <begin position="675"/>
        <end position="686"/>
    </location>
</feature>
<evidence type="ECO:0000256" key="1">
    <source>
        <dbReference type="SAM" id="MobiDB-lite"/>
    </source>
</evidence>
<evidence type="ECO:0000313" key="2">
    <source>
        <dbReference type="EMBL" id="QKS24177.1"/>
    </source>
</evidence>
<reference evidence="2 3" key="1">
    <citation type="submission" date="2019-12" db="EMBL/GenBank/DDBJ databases">
        <title>Genome sequencing and assembly of endphytes of Porphyra tenera.</title>
        <authorList>
            <person name="Park J.M."/>
            <person name="Shin R."/>
            <person name="Jo S.H."/>
        </authorList>
    </citation>
    <scope>NUCLEOTIDE SEQUENCE [LARGE SCALE GENOMIC DNA]</scope>
    <source>
        <strain evidence="2 3">GPM3</strain>
    </source>
</reference>
<gene>
    <name evidence="2" type="ORF">FX987_01951</name>
</gene>
<feature type="region of interest" description="Disordered" evidence="1">
    <location>
        <begin position="672"/>
        <end position="696"/>
    </location>
</feature>
<dbReference type="EMBL" id="CP054580">
    <property type="protein sequence ID" value="QKS24177.1"/>
    <property type="molecule type" value="Genomic_DNA"/>
</dbReference>
<dbReference type="AlphaFoldDB" id="A0AAP9SZX7"/>
<protein>
    <submittedName>
        <fullName evidence="2">Uncharacterized protein</fullName>
    </submittedName>
</protein>
<proteinExistence type="predicted"/>
<keyword evidence="3" id="KW-1185">Reference proteome</keyword>